<sequence>MARYLIGYSENAWNFDEAYAVCNDGDILEFEKNFTFEIPVNQQRNINKSIHLLGHNTTVVDNTTYFHSAFIGKLRIANGAKVTISNLLMSSNADKENLIITEQSELTLNCCHIENNHCHIVISSNQNSQLIVDHSWINASNNVPLVKAVNSVWSIKSTNLGAIIVSNDSNITLRECLVDLSIDNNNMIQSNNSSLHLEQVTLRNQQSNHDYPALWARRSEISLVNCLLEQGKHPESISLESCCLTVENTKATSLTVYKSIVSLTNTIIEVGIYCNHSLIRGFGTCQFLGKNEECFDIFSENSSSVILESIELNRSYIPNIQTHNYSLTKISNVTFPNGNLADLHFQTDESSDFIKSKLNSQSLTQNTTRPQLNARQQLQNLVGLSHVKKEVDKMFRLIDFNNKRVKKGLVPQKQALHAIFMGNSGTGKTTVARLLGEMLFEIGALAGDDFIFLEATESDFVSSELSNTIIKTTNLLEQATGGILFIDKAYTLIKKKHEFYYGQEAFNTILKYMQDHYDEIMIIFSDHTKEMQQLLKSNPDLKARISNIFDFEDYSPEEIIQIGHNHLIQEQYVLEDSDYYDKHVASAYQFTPNHNNSHWIHNFNEQLLKTMANRSYNENSTDVATIKNIDIDKVIHQYLSGINPDEDAWTKLNQLIGISTVKHQIKTFIDLTELNKKRFEQGQANTDFSLHSLYLGNPGTGKTTVARLVGKILYQKGIIKQQRFIEVSRSDLVGRYIGETSIKTRKVLENALGGVLFIDEAYTLYKDHGNDFGREAIDEILKFMEDHRRDIVIIFAGYSKEMTKFLQINPGLASRIPNTFNFEDYTAQEISQIGLLGIKEQGYIIDENHYSQIIQKAYQESNDQSNGRWIRNMNEQLIRLMSSRIAQTNSNDLNTITAEDLKQLLKG</sequence>
<dbReference type="PRINTS" id="PR00819">
    <property type="entry name" value="CBXCFQXSUPER"/>
</dbReference>
<keyword evidence="3" id="KW-0067">ATP-binding</keyword>
<dbReference type="Proteomes" id="UP000317430">
    <property type="component" value="Unassembled WGS sequence"/>
</dbReference>
<comment type="similarity">
    <text evidence="1">Belongs to the CbxX/CfxQ family.</text>
</comment>
<name>A0A5C5SBE7_9STRE</name>
<evidence type="ECO:0000256" key="1">
    <source>
        <dbReference type="ARBA" id="ARBA00010378"/>
    </source>
</evidence>
<dbReference type="SMART" id="SM00382">
    <property type="entry name" value="AAA"/>
    <property type="match status" value="2"/>
</dbReference>
<dbReference type="InterPro" id="IPR041627">
    <property type="entry name" value="AAA_lid_6"/>
</dbReference>
<dbReference type="PANTHER" id="PTHR43392:SF2">
    <property type="entry name" value="AAA-TYPE ATPASE FAMILY PROTEIN _ ANKYRIN REPEAT FAMILY PROTEIN"/>
    <property type="match status" value="1"/>
</dbReference>
<keyword evidence="2" id="KW-0547">Nucleotide-binding</keyword>
<feature type="domain" description="AAA+ ATPase" evidence="4">
    <location>
        <begin position="688"/>
        <end position="826"/>
    </location>
</feature>
<dbReference type="RefSeq" id="WP_146567158.1">
    <property type="nucleotide sequence ID" value="NZ_VOHL01000002.1"/>
</dbReference>
<dbReference type="Pfam" id="PF00004">
    <property type="entry name" value="AAA"/>
    <property type="match status" value="2"/>
</dbReference>
<gene>
    <name evidence="5" type="ORF">FRX57_04555</name>
</gene>
<evidence type="ECO:0000313" key="5">
    <source>
        <dbReference type="EMBL" id="TWS98207.1"/>
    </source>
</evidence>
<dbReference type="SUPFAM" id="SSF51126">
    <property type="entry name" value="Pectin lyase-like"/>
    <property type="match status" value="1"/>
</dbReference>
<evidence type="ECO:0000256" key="3">
    <source>
        <dbReference type="ARBA" id="ARBA00022840"/>
    </source>
</evidence>
<dbReference type="Pfam" id="PF17866">
    <property type="entry name" value="AAA_lid_6"/>
    <property type="match status" value="1"/>
</dbReference>
<dbReference type="InterPro" id="IPR003593">
    <property type="entry name" value="AAA+_ATPase"/>
</dbReference>
<dbReference type="InterPro" id="IPR003959">
    <property type="entry name" value="ATPase_AAA_core"/>
</dbReference>
<dbReference type="SUPFAM" id="SSF52540">
    <property type="entry name" value="P-loop containing nucleoside triphosphate hydrolases"/>
    <property type="match status" value="2"/>
</dbReference>
<dbReference type="Gene3D" id="3.40.50.300">
    <property type="entry name" value="P-loop containing nucleotide triphosphate hydrolases"/>
    <property type="match status" value="2"/>
</dbReference>
<dbReference type="GO" id="GO:0005524">
    <property type="term" value="F:ATP binding"/>
    <property type="evidence" value="ECO:0007669"/>
    <property type="project" value="UniProtKB-KW"/>
</dbReference>
<dbReference type="CDD" id="cd00009">
    <property type="entry name" value="AAA"/>
    <property type="match status" value="2"/>
</dbReference>
<reference evidence="5 6" key="1">
    <citation type="submission" date="2019-08" db="EMBL/GenBank/DDBJ databases">
        <authorList>
            <person name="Lei W."/>
        </authorList>
    </citation>
    <scope>NUCLEOTIDE SEQUENCE [LARGE SCALE GENOMIC DNA]</scope>
    <source>
        <strain evidence="5 6">CCUG 66496</strain>
    </source>
</reference>
<keyword evidence="6" id="KW-1185">Reference proteome</keyword>
<evidence type="ECO:0000259" key="4">
    <source>
        <dbReference type="SMART" id="SM00382"/>
    </source>
</evidence>
<evidence type="ECO:0000256" key="2">
    <source>
        <dbReference type="ARBA" id="ARBA00022741"/>
    </source>
</evidence>
<dbReference type="FunFam" id="3.40.50.300:FF:000216">
    <property type="entry name" value="Type VII secretion ATPase EccA"/>
    <property type="match status" value="2"/>
</dbReference>
<dbReference type="InterPro" id="IPR027417">
    <property type="entry name" value="P-loop_NTPase"/>
</dbReference>
<dbReference type="PANTHER" id="PTHR43392">
    <property type="entry name" value="AAA-TYPE ATPASE FAMILY PROTEIN / ANKYRIN REPEAT FAMILY PROTEIN"/>
    <property type="match status" value="1"/>
</dbReference>
<dbReference type="EMBL" id="VOHL01000002">
    <property type="protein sequence ID" value="TWS98207.1"/>
    <property type="molecule type" value="Genomic_DNA"/>
</dbReference>
<comment type="caution">
    <text evidence="5">The sequence shown here is derived from an EMBL/GenBank/DDBJ whole genome shotgun (WGS) entry which is preliminary data.</text>
</comment>
<dbReference type="InterPro" id="IPR000641">
    <property type="entry name" value="CbxX/CfxQ"/>
</dbReference>
<dbReference type="InterPro" id="IPR050773">
    <property type="entry name" value="CbxX/CfxQ_RuBisCO_ESX"/>
</dbReference>
<dbReference type="OrthoDB" id="9806903at2"/>
<dbReference type="AlphaFoldDB" id="A0A5C5SBE7"/>
<dbReference type="InterPro" id="IPR011050">
    <property type="entry name" value="Pectin_lyase_fold/virulence"/>
</dbReference>
<organism evidence="5 6">
    <name type="scientific">Streptococcus cuniculipharyngis</name>
    <dbReference type="NCBI Taxonomy" id="1562651"/>
    <lineage>
        <taxon>Bacteria</taxon>
        <taxon>Bacillati</taxon>
        <taxon>Bacillota</taxon>
        <taxon>Bacilli</taxon>
        <taxon>Lactobacillales</taxon>
        <taxon>Streptococcaceae</taxon>
        <taxon>Streptococcus</taxon>
    </lineage>
</organism>
<proteinExistence type="inferred from homology"/>
<protein>
    <submittedName>
        <fullName evidence="5">AAA family ATPase</fullName>
    </submittedName>
</protein>
<feature type="domain" description="AAA+ ATPase" evidence="4">
    <location>
        <begin position="414"/>
        <end position="555"/>
    </location>
</feature>
<dbReference type="Gene3D" id="1.10.8.60">
    <property type="match status" value="2"/>
</dbReference>
<accession>A0A5C5SBE7</accession>
<dbReference type="GO" id="GO:0016887">
    <property type="term" value="F:ATP hydrolysis activity"/>
    <property type="evidence" value="ECO:0007669"/>
    <property type="project" value="InterPro"/>
</dbReference>
<evidence type="ECO:0000313" key="6">
    <source>
        <dbReference type="Proteomes" id="UP000317430"/>
    </source>
</evidence>